<keyword evidence="2" id="KW-0614">Plasmid</keyword>
<feature type="coiled-coil region" evidence="1">
    <location>
        <begin position="79"/>
        <end position="106"/>
    </location>
</feature>
<keyword evidence="1" id="KW-0175">Coiled coil</keyword>
<protein>
    <recommendedName>
        <fullName evidence="3">Transposase</fullName>
    </recommendedName>
</protein>
<dbReference type="InterPro" id="IPR009057">
    <property type="entry name" value="Homeodomain-like_sf"/>
</dbReference>
<organism evidence="2">
    <name type="scientific">Rhodococcus sp. NS1</name>
    <dbReference type="NCBI Taxonomy" id="402236"/>
    <lineage>
        <taxon>Bacteria</taxon>
        <taxon>Bacillati</taxon>
        <taxon>Actinomycetota</taxon>
        <taxon>Actinomycetes</taxon>
        <taxon>Mycobacteriales</taxon>
        <taxon>Nocardiaceae</taxon>
        <taxon>Rhodococcus</taxon>
    </lineage>
</organism>
<evidence type="ECO:0008006" key="3">
    <source>
        <dbReference type="Google" id="ProtNLM"/>
    </source>
</evidence>
<evidence type="ECO:0000313" key="2">
    <source>
        <dbReference type="EMBL" id="AIU93927.1"/>
    </source>
</evidence>
<dbReference type="AlphaFoldDB" id="A0A097SQX8"/>
<dbReference type="EMBL" id="KJ605395">
    <property type="protein sequence ID" value="AIU93927.1"/>
    <property type="molecule type" value="Genomic_DNA"/>
</dbReference>
<dbReference type="SUPFAM" id="SSF46689">
    <property type="entry name" value="Homeodomain-like"/>
    <property type="match status" value="1"/>
</dbReference>
<sequence>MIDIPVGRTRTGKRAFSIAYKIEFLRQWDRCIEVGAKTRLLRETNLDYATITRWIHARDSGDLEASMVTAADKSRGKVDSRDRAELAKLRKENERLREKVAQGDAAVEILGKAFELLQGITKSSTDEDPQIPPSLMSAREYAQWLERRGLS</sequence>
<reference evidence="2" key="1">
    <citation type="submission" date="2014-03" db="EMBL/GenBank/DDBJ databases">
        <authorList>
            <person name="Zhang G."/>
            <person name="Zhu L."/>
            <person name="Fang P."/>
        </authorList>
    </citation>
    <scope>NUCLEOTIDE SEQUENCE</scope>
    <source>
        <strain evidence="2">NS1</strain>
        <plasmid evidence="2">pNSL1</plasmid>
    </source>
</reference>
<proteinExistence type="predicted"/>
<geneLocation type="plasmid" evidence="2">
    <name>pNSL1</name>
</geneLocation>
<accession>A0A097SQX8</accession>
<name>A0A097SQX8_9NOCA</name>
<evidence type="ECO:0000256" key="1">
    <source>
        <dbReference type="SAM" id="Coils"/>
    </source>
</evidence>
<gene>
    <name evidence="2" type="ORF">LRS1606.493</name>
</gene>